<organism evidence="1 2">
    <name type="scientific">Myxococcus fulvus (strain ATCC BAA-855 / HW-1)</name>
    <dbReference type="NCBI Taxonomy" id="483219"/>
    <lineage>
        <taxon>Bacteria</taxon>
        <taxon>Pseudomonadati</taxon>
        <taxon>Myxococcota</taxon>
        <taxon>Myxococcia</taxon>
        <taxon>Myxococcales</taxon>
        <taxon>Cystobacterineae</taxon>
        <taxon>Myxococcaceae</taxon>
        <taxon>Myxococcus</taxon>
    </lineage>
</organism>
<dbReference type="HOGENOM" id="CLU_2826607_0_0_7"/>
<accession>F8C809</accession>
<name>F8C809_MYXFH</name>
<dbReference type="KEGG" id="mfu:LILAB_25340"/>
<sequence>MANIDRYRELRADILADTQLLEILKAELPSLASVRKKTSEDRVKDRLQKSKRDLAQCLEDLENAGL</sequence>
<gene>
    <name evidence="1" type="ordered locus">LILAB_25340</name>
</gene>
<evidence type="ECO:0000313" key="2">
    <source>
        <dbReference type="Proteomes" id="UP000000488"/>
    </source>
</evidence>
<dbReference type="AlphaFoldDB" id="F8C809"/>
<dbReference type="STRING" id="483219.LILAB_25340"/>
<dbReference type="Proteomes" id="UP000000488">
    <property type="component" value="Chromosome"/>
</dbReference>
<proteinExistence type="predicted"/>
<evidence type="ECO:0000313" key="1">
    <source>
        <dbReference type="EMBL" id="AEI66961.1"/>
    </source>
</evidence>
<protein>
    <submittedName>
        <fullName evidence="1">Uncharacterized protein</fullName>
    </submittedName>
</protein>
<reference evidence="1 2" key="1">
    <citation type="journal article" date="2011" name="J. Bacteriol.">
        <title>Genome sequence of the halotolerant marine bacterium Myxococcus fulvus HW-1.</title>
        <authorList>
            <person name="Li Z.F."/>
            <person name="Li X."/>
            <person name="Liu H."/>
            <person name="Liu X."/>
            <person name="Han K."/>
            <person name="Wu Z.H."/>
            <person name="Hu W."/>
            <person name="Li F.F."/>
            <person name="Li Y.Z."/>
        </authorList>
    </citation>
    <scope>NUCLEOTIDE SEQUENCE [LARGE SCALE GENOMIC DNA]</scope>
    <source>
        <strain evidence="2">ATCC BAA-855 / HW-1</strain>
    </source>
</reference>
<dbReference type="EMBL" id="CP002830">
    <property type="protein sequence ID" value="AEI66961.1"/>
    <property type="molecule type" value="Genomic_DNA"/>
</dbReference>